<dbReference type="AlphaFoldDB" id="A0A660SKA6"/>
<dbReference type="EMBL" id="QNBE01000015">
    <property type="protein sequence ID" value="RKX71167.1"/>
    <property type="molecule type" value="Genomic_DNA"/>
</dbReference>
<dbReference type="Proteomes" id="UP000268469">
    <property type="component" value="Unassembled WGS sequence"/>
</dbReference>
<organism evidence="3 4">
    <name type="scientific">candidate division WOR-3 bacterium</name>
    <dbReference type="NCBI Taxonomy" id="2052148"/>
    <lineage>
        <taxon>Bacteria</taxon>
        <taxon>Bacteria division WOR-3</taxon>
    </lineage>
</organism>
<evidence type="ECO:0000256" key="1">
    <source>
        <dbReference type="ARBA" id="ARBA00022729"/>
    </source>
</evidence>
<dbReference type="InterPro" id="IPR001375">
    <property type="entry name" value="Peptidase_S9_cat"/>
</dbReference>
<dbReference type="SUPFAM" id="SSF53474">
    <property type="entry name" value="alpha/beta-Hydrolases"/>
    <property type="match status" value="1"/>
</dbReference>
<proteinExistence type="predicted"/>
<dbReference type="Pfam" id="PF00326">
    <property type="entry name" value="Peptidase_S9"/>
    <property type="match status" value="1"/>
</dbReference>
<dbReference type="PANTHER" id="PTHR43037">
    <property type="entry name" value="UNNAMED PRODUCT-RELATED"/>
    <property type="match status" value="1"/>
</dbReference>
<evidence type="ECO:0000313" key="3">
    <source>
        <dbReference type="EMBL" id="RKX71167.1"/>
    </source>
</evidence>
<dbReference type="Gene3D" id="3.40.50.1820">
    <property type="entry name" value="alpha/beta hydrolase"/>
    <property type="match status" value="1"/>
</dbReference>
<accession>A0A660SKA6</accession>
<dbReference type="PANTHER" id="PTHR43037:SF4">
    <property type="entry name" value="PEPTIDASE S9 PROLYL OLIGOPEPTIDASE CATALYTIC DOMAIN-CONTAINING PROTEIN"/>
    <property type="match status" value="1"/>
</dbReference>
<reference evidence="3 4" key="1">
    <citation type="submission" date="2018-06" db="EMBL/GenBank/DDBJ databases">
        <title>Extensive metabolic versatility and redundancy in microbially diverse, dynamic hydrothermal sediments.</title>
        <authorList>
            <person name="Dombrowski N."/>
            <person name="Teske A."/>
            <person name="Baker B.J."/>
        </authorList>
    </citation>
    <scope>NUCLEOTIDE SEQUENCE [LARGE SCALE GENOMIC DNA]</scope>
    <source>
        <strain evidence="3">B36_G15</strain>
    </source>
</reference>
<protein>
    <recommendedName>
        <fullName evidence="2">Peptidase S9 prolyl oligopeptidase catalytic domain-containing protein</fullName>
    </recommendedName>
</protein>
<evidence type="ECO:0000313" key="4">
    <source>
        <dbReference type="Proteomes" id="UP000268469"/>
    </source>
</evidence>
<gene>
    <name evidence="3" type="ORF">DRP53_02505</name>
</gene>
<name>A0A660SKA6_UNCW3</name>
<feature type="domain" description="Peptidase S9 prolyl oligopeptidase catalytic" evidence="2">
    <location>
        <begin position="328"/>
        <end position="468"/>
    </location>
</feature>
<evidence type="ECO:0000259" key="2">
    <source>
        <dbReference type="Pfam" id="PF00326"/>
    </source>
</evidence>
<comment type="caution">
    <text evidence="3">The sequence shown here is derived from an EMBL/GenBank/DDBJ whole genome shotgun (WGS) entry which is preliminary data.</text>
</comment>
<keyword evidence="1" id="KW-0732">Signal</keyword>
<dbReference type="InterPro" id="IPR029058">
    <property type="entry name" value="AB_hydrolase_fold"/>
</dbReference>
<dbReference type="GO" id="GO:0008236">
    <property type="term" value="F:serine-type peptidase activity"/>
    <property type="evidence" value="ECO:0007669"/>
    <property type="project" value="InterPro"/>
</dbReference>
<dbReference type="InterPro" id="IPR050955">
    <property type="entry name" value="Plant_Biomass_Hydrol_Est"/>
</dbReference>
<sequence>MASIVVISTIVFKSFQVCGPFLLRKEWCELSPGKPIPSLLSPSGLARWYSVEIDSSGYFQTRYPGVEAVEDYLGCSGLMSYDFAYTRFNSSFTEGMAEMKGVAEFWINGRHYVGNYYGDKALRIPVQLKDGENEILLRIIGFGEKRFRFQILPARAPVEILDDYIVPDLWIQTDSILIGVALANTTDEWATGVSIDANHTSLSLPPLPPLSVYKFPLMIPLSGDTIEIKVTFHNKEERKIIILNRKSPRQHRIETFISRIDSSCQYYALLPPKDYDPSKRYGLVLALHGAGVRAERLIRCYQPKDWCFIVAPTNRRRYGYDWEDFGRIDLLEVMETVLKRYPIDSTRIYLTGHSMGGHGVWHIGSLYPDRFAAIGPLAGWVSKGLYIPDGIRVGLSNPEIMAIRLRMRWLESPLSRVENLRLLPIYIIHGGKDRCVPPLQSHILTTILRQYDIDYHYREVPDRPHWWKGCVDDDRLFKFFKDQTRTIPDSFLFITPDPEVNDRCFWIRVITKERPSDLTRIEAVRKKDRILIKTENATAICVYPEGRQWLTVDGRRFDIGESDSVLLVKEGDHFHISNRLSRSPSGPIKKAFFKPFLLVYGDDSDLEIARLLAMEWWLRGNGRVRIIKDSDIRPEDLHTKNLVLIGSKGSNLLVRKLLSPVPSADNFMIIAPSPYHPDRLLLFIKGEPMISPLLPMNELPDFVIARGVGWERCINCGFLKK</sequence>
<dbReference type="GO" id="GO:0006508">
    <property type="term" value="P:proteolysis"/>
    <property type="evidence" value="ECO:0007669"/>
    <property type="project" value="InterPro"/>
</dbReference>